<dbReference type="GO" id="GO:0046872">
    <property type="term" value="F:metal ion binding"/>
    <property type="evidence" value="ECO:0007669"/>
    <property type="project" value="UniProtKB-KW"/>
</dbReference>
<evidence type="ECO:0000313" key="13">
    <source>
        <dbReference type="EMBL" id="KKO11582.1"/>
    </source>
</evidence>
<evidence type="ECO:0000256" key="7">
    <source>
        <dbReference type="ARBA" id="ARBA00022741"/>
    </source>
</evidence>
<dbReference type="Gene3D" id="3.40.50.10990">
    <property type="entry name" value="GTP cyclohydrolase II"/>
    <property type="match status" value="1"/>
</dbReference>
<gene>
    <name evidence="13" type="ORF">LCGC14_0010750</name>
</gene>
<protein>
    <recommendedName>
        <fullName evidence="4">GTP cyclohydrolase II</fullName>
        <ecNumber evidence="4">3.5.4.25</ecNumber>
    </recommendedName>
</protein>
<dbReference type="FunFam" id="3.40.50.10990:FF:000001">
    <property type="entry name" value="Riboflavin biosynthesis protein RibBA"/>
    <property type="match status" value="1"/>
</dbReference>
<dbReference type="PANTHER" id="PTHR21327:SF18">
    <property type="entry name" value="3,4-DIHYDROXY-2-BUTANONE 4-PHOSPHATE SYNTHASE"/>
    <property type="match status" value="1"/>
</dbReference>
<evidence type="ECO:0000259" key="12">
    <source>
        <dbReference type="Pfam" id="PF00925"/>
    </source>
</evidence>
<evidence type="ECO:0000256" key="11">
    <source>
        <dbReference type="ARBA" id="ARBA00049295"/>
    </source>
</evidence>
<dbReference type="NCBIfam" id="TIGR00505">
    <property type="entry name" value="ribA"/>
    <property type="match status" value="1"/>
</dbReference>
<keyword evidence="9" id="KW-0862">Zinc</keyword>
<dbReference type="GO" id="GO:0008686">
    <property type="term" value="F:3,4-dihydroxy-2-butanone-4-phosphate synthase activity"/>
    <property type="evidence" value="ECO:0007669"/>
    <property type="project" value="TreeGrafter"/>
</dbReference>
<keyword evidence="5" id="KW-0686">Riboflavin biosynthesis</keyword>
<dbReference type="AlphaFoldDB" id="A0A0F9YH21"/>
<dbReference type="InterPro" id="IPR036144">
    <property type="entry name" value="RibA-like_sf"/>
</dbReference>
<dbReference type="EMBL" id="LAZR01000002">
    <property type="protein sequence ID" value="KKO11582.1"/>
    <property type="molecule type" value="Genomic_DNA"/>
</dbReference>
<feature type="domain" description="GTP cyclohydrolase II" evidence="12">
    <location>
        <begin position="30"/>
        <end position="191"/>
    </location>
</feature>
<evidence type="ECO:0000256" key="5">
    <source>
        <dbReference type="ARBA" id="ARBA00022619"/>
    </source>
</evidence>
<dbReference type="NCBIfam" id="NF001591">
    <property type="entry name" value="PRK00393.1"/>
    <property type="match status" value="1"/>
</dbReference>
<dbReference type="SUPFAM" id="SSF142695">
    <property type="entry name" value="RibA-like"/>
    <property type="match status" value="1"/>
</dbReference>
<keyword evidence="8" id="KW-0378">Hydrolase</keyword>
<dbReference type="GO" id="GO:0005525">
    <property type="term" value="F:GTP binding"/>
    <property type="evidence" value="ECO:0007669"/>
    <property type="project" value="UniProtKB-KW"/>
</dbReference>
<comment type="caution">
    <text evidence="13">The sequence shown here is derived from an EMBL/GenBank/DDBJ whole genome shotgun (WGS) entry which is preliminary data.</text>
</comment>
<name>A0A0F9YH21_9ZZZZ</name>
<comment type="similarity">
    <text evidence="3">In the N-terminal section; belongs to the DHBP synthase family.</text>
</comment>
<evidence type="ECO:0000256" key="3">
    <source>
        <dbReference type="ARBA" id="ARBA00005520"/>
    </source>
</evidence>
<dbReference type="CDD" id="cd00641">
    <property type="entry name" value="GTP_cyclohydro2"/>
    <property type="match status" value="1"/>
</dbReference>
<dbReference type="GO" id="GO:0003935">
    <property type="term" value="F:GTP cyclohydrolase II activity"/>
    <property type="evidence" value="ECO:0007669"/>
    <property type="project" value="UniProtKB-EC"/>
</dbReference>
<evidence type="ECO:0000256" key="6">
    <source>
        <dbReference type="ARBA" id="ARBA00022723"/>
    </source>
</evidence>
<dbReference type="InterPro" id="IPR000926">
    <property type="entry name" value="RibA"/>
</dbReference>
<evidence type="ECO:0000256" key="8">
    <source>
        <dbReference type="ARBA" id="ARBA00022801"/>
    </source>
</evidence>
<reference evidence="13" key="1">
    <citation type="journal article" date="2015" name="Nature">
        <title>Complex archaea that bridge the gap between prokaryotes and eukaryotes.</title>
        <authorList>
            <person name="Spang A."/>
            <person name="Saw J.H."/>
            <person name="Jorgensen S.L."/>
            <person name="Zaremba-Niedzwiedzka K."/>
            <person name="Martijn J."/>
            <person name="Lind A.E."/>
            <person name="van Eijk R."/>
            <person name="Schleper C."/>
            <person name="Guy L."/>
            <person name="Ettema T.J."/>
        </authorList>
    </citation>
    <scope>NUCLEOTIDE SEQUENCE</scope>
</reference>
<dbReference type="Pfam" id="PF00925">
    <property type="entry name" value="GTP_cyclohydro2"/>
    <property type="match status" value="1"/>
</dbReference>
<sequence>MHGRTVVFPIMMNLRAVKAGSAKPTVTRITSGRIPTEHGDFQLVYYTNSVDNKEHLAFCMGDVSGEDILTRVHSECFTGDVMGSRRCDCGEQLQRSMAMVAAKGRGVIVYLRQEGRGIGLMAKLDAYNLQDQGYDTVDANLMLGHGADEREYSLASCILEDLGVASVQLMTNNPLKISALQASGINVSSRVSLEAPVNTDNEAYLLTKAKRMDHMLVMPARARETSQEENEPQSAN</sequence>
<evidence type="ECO:0000256" key="9">
    <source>
        <dbReference type="ARBA" id="ARBA00022833"/>
    </source>
</evidence>
<comment type="pathway">
    <text evidence="2">Cofactor biosynthesis; riboflavin biosynthesis; 5-amino-6-(D-ribitylamino)uracil from GTP: step 1/4.</text>
</comment>
<proteinExistence type="inferred from homology"/>
<dbReference type="HAMAP" id="MF_00179">
    <property type="entry name" value="RibA"/>
    <property type="match status" value="1"/>
</dbReference>
<dbReference type="GO" id="GO:0009231">
    <property type="term" value="P:riboflavin biosynthetic process"/>
    <property type="evidence" value="ECO:0007669"/>
    <property type="project" value="UniProtKB-KW"/>
</dbReference>
<comment type="cofactor">
    <cofactor evidence="1">
        <name>Zn(2+)</name>
        <dbReference type="ChEBI" id="CHEBI:29105"/>
    </cofactor>
</comment>
<evidence type="ECO:0000256" key="10">
    <source>
        <dbReference type="ARBA" id="ARBA00023134"/>
    </source>
</evidence>
<evidence type="ECO:0000256" key="2">
    <source>
        <dbReference type="ARBA" id="ARBA00004853"/>
    </source>
</evidence>
<dbReference type="PANTHER" id="PTHR21327">
    <property type="entry name" value="GTP CYCLOHYDROLASE II-RELATED"/>
    <property type="match status" value="1"/>
</dbReference>
<keyword evidence="10" id="KW-0342">GTP-binding</keyword>
<dbReference type="GO" id="GO:0005829">
    <property type="term" value="C:cytosol"/>
    <property type="evidence" value="ECO:0007669"/>
    <property type="project" value="TreeGrafter"/>
</dbReference>
<keyword evidence="7" id="KW-0547">Nucleotide-binding</keyword>
<dbReference type="InterPro" id="IPR032677">
    <property type="entry name" value="GTP_cyclohydro_II"/>
</dbReference>
<comment type="catalytic activity">
    <reaction evidence="11">
        <text>GTP + 4 H2O = 2,5-diamino-6-hydroxy-4-(5-phosphoribosylamino)-pyrimidine + formate + 2 phosphate + 3 H(+)</text>
        <dbReference type="Rhea" id="RHEA:23704"/>
        <dbReference type="ChEBI" id="CHEBI:15377"/>
        <dbReference type="ChEBI" id="CHEBI:15378"/>
        <dbReference type="ChEBI" id="CHEBI:15740"/>
        <dbReference type="ChEBI" id="CHEBI:37565"/>
        <dbReference type="ChEBI" id="CHEBI:43474"/>
        <dbReference type="ChEBI" id="CHEBI:58614"/>
        <dbReference type="EC" id="3.5.4.25"/>
    </reaction>
</comment>
<evidence type="ECO:0000256" key="4">
    <source>
        <dbReference type="ARBA" id="ARBA00012762"/>
    </source>
</evidence>
<dbReference type="EC" id="3.5.4.25" evidence="4"/>
<accession>A0A0F9YH21</accession>
<keyword evidence="6" id="KW-0479">Metal-binding</keyword>
<organism evidence="13">
    <name type="scientific">marine sediment metagenome</name>
    <dbReference type="NCBI Taxonomy" id="412755"/>
    <lineage>
        <taxon>unclassified sequences</taxon>
        <taxon>metagenomes</taxon>
        <taxon>ecological metagenomes</taxon>
    </lineage>
</organism>
<evidence type="ECO:0000256" key="1">
    <source>
        <dbReference type="ARBA" id="ARBA00001947"/>
    </source>
</evidence>